<dbReference type="Proteomes" id="UP000187203">
    <property type="component" value="Unassembled WGS sequence"/>
</dbReference>
<evidence type="ECO:0000313" key="2">
    <source>
        <dbReference type="Proteomes" id="UP000187203"/>
    </source>
</evidence>
<proteinExistence type="predicted"/>
<protein>
    <submittedName>
        <fullName evidence="1">Uncharacterized protein</fullName>
    </submittedName>
</protein>
<gene>
    <name evidence="1" type="ORF">COLO4_25275</name>
</gene>
<reference evidence="2" key="1">
    <citation type="submission" date="2013-09" db="EMBL/GenBank/DDBJ databases">
        <title>Corchorus olitorius genome sequencing.</title>
        <authorList>
            <person name="Alam M."/>
            <person name="Haque M.S."/>
            <person name="Islam M.S."/>
            <person name="Emdad E.M."/>
            <person name="Islam M.M."/>
            <person name="Ahmed B."/>
            <person name="Halim A."/>
            <person name="Hossen Q.M.M."/>
            <person name="Hossain M.Z."/>
            <person name="Ahmed R."/>
            <person name="Khan M.M."/>
            <person name="Islam R."/>
            <person name="Rashid M.M."/>
            <person name="Khan S.A."/>
            <person name="Rahman M.S."/>
            <person name="Alam M."/>
            <person name="Yahiya A.S."/>
            <person name="Khan M.S."/>
            <person name="Azam M.S."/>
            <person name="Haque T."/>
            <person name="Lashkar M.Z.H."/>
            <person name="Akhand A.I."/>
            <person name="Morshed G."/>
            <person name="Roy S."/>
            <person name="Uddin K.S."/>
            <person name="Rabeya T."/>
            <person name="Hossain A.S."/>
            <person name="Chowdhury A."/>
            <person name="Snigdha A.R."/>
            <person name="Mortoza M.S."/>
            <person name="Matin S.A."/>
            <person name="Hoque S.M.E."/>
            <person name="Islam M.K."/>
            <person name="Roy D.K."/>
            <person name="Haider R."/>
            <person name="Moosa M.M."/>
            <person name="Elias S.M."/>
            <person name="Hasan A.M."/>
            <person name="Jahan S."/>
            <person name="Shafiuddin M."/>
            <person name="Mahmood N."/>
            <person name="Shommy N.S."/>
        </authorList>
    </citation>
    <scope>NUCLEOTIDE SEQUENCE [LARGE SCALE GENOMIC DNA]</scope>
    <source>
        <strain evidence="2">cv. O-4</strain>
    </source>
</reference>
<accession>A0A1R3I3U5</accession>
<dbReference type="EMBL" id="AWUE01018987">
    <property type="protein sequence ID" value="OMO77209.1"/>
    <property type="molecule type" value="Genomic_DNA"/>
</dbReference>
<dbReference type="AlphaFoldDB" id="A0A1R3I3U5"/>
<name>A0A1R3I3U5_9ROSI</name>
<keyword evidence="2" id="KW-1185">Reference proteome</keyword>
<organism evidence="1 2">
    <name type="scientific">Corchorus olitorius</name>
    <dbReference type="NCBI Taxonomy" id="93759"/>
    <lineage>
        <taxon>Eukaryota</taxon>
        <taxon>Viridiplantae</taxon>
        <taxon>Streptophyta</taxon>
        <taxon>Embryophyta</taxon>
        <taxon>Tracheophyta</taxon>
        <taxon>Spermatophyta</taxon>
        <taxon>Magnoliopsida</taxon>
        <taxon>eudicotyledons</taxon>
        <taxon>Gunneridae</taxon>
        <taxon>Pentapetalae</taxon>
        <taxon>rosids</taxon>
        <taxon>malvids</taxon>
        <taxon>Malvales</taxon>
        <taxon>Malvaceae</taxon>
        <taxon>Grewioideae</taxon>
        <taxon>Apeibeae</taxon>
        <taxon>Corchorus</taxon>
    </lineage>
</organism>
<comment type="caution">
    <text evidence="1">The sequence shown here is derived from an EMBL/GenBank/DDBJ whole genome shotgun (WGS) entry which is preliminary data.</text>
</comment>
<sequence>MAAGSLSQNIANIVAEGQYTHRTINAGKTEWLSI</sequence>
<evidence type="ECO:0000313" key="1">
    <source>
        <dbReference type="EMBL" id="OMO77209.1"/>
    </source>
</evidence>